<gene>
    <name evidence="1" type="ORF">EVOR1521_LOCUS24658</name>
</gene>
<organism evidence="1 2">
    <name type="scientific">Effrenium voratum</name>
    <dbReference type="NCBI Taxonomy" id="2562239"/>
    <lineage>
        <taxon>Eukaryota</taxon>
        <taxon>Sar</taxon>
        <taxon>Alveolata</taxon>
        <taxon>Dinophyceae</taxon>
        <taxon>Suessiales</taxon>
        <taxon>Symbiodiniaceae</taxon>
        <taxon>Effrenium</taxon>
    </lineage>
</organism>
<dbReference type="Proteomes" id="UP001178507">
    <property type="component" value="Unassembled WGS sequence"/>
</dbReference>
<keyword evidence="2" id="KW-1185">Reference proteome</keyword>
<name>A0AA36J9F4_9DINO</name>
<evidence type="ECO:0000313" key="1">
    <source>
        <dbReference type="EMBL" id="CAJ1401534.1"/>
    </source>
</evidence>
<proteinExistence type="predicted"/>
<dbReference type="EMBL" id="CAUJNA010003418">
    <property type="protein sequence ID" value="CAJ1401534.1"/>
    <property type="molecule type" value="Genomic_DNA"/>
</dbReference>
<protein>
    <submittedName>
        <fullName evidence="1">Uncharacterized protein</fullName>
    </submittedName>
</protein>
<accession>A0AA36J9F4</accession>
<dbReference type="AlphaFoldDB" id="A0AA36J9F4"/>
<comment type="caution">
    <text evidence="1">The sequence shown here is derived from an EMBL/GenBank/DDBJ whole genome shotgun (WGS) entry which is preliminary data.</text>
</comment>
<reference evidence="1" key="1">
    <citation type="submission" date="2023-08" db="EMBL/GenBank/DDBJ databases">
        <authorList>
            <person name="Chen Y."/>
            <person name="Shah S."/>
            <person name="Dougan E. K."/>
            <person name="Thang M."/>
            <person name="Chan C."/>
        </authorList>
    </citation>
    <scope>NUCLEOTIDE SEQUENCE</scope>
</reference>
<evidence type="ECO:0000313" key="2">
    <source>
        <dbReference type="Proteomes" id="UP001178507"/>
    </source>
</evidence>
<sequence>MGHGTERRAKTVSEAQLQNFSARARAALGADFEANVAIFFWLAKAAYGGNVDEDLLLRYTRYVRRQGLAGSEEQLVKVLRSLIGVSRTRETFPPPLRGETSRIFLAAF</sequence>